<dbReference type="EMBL" id="QLMI01000002">
    <property type="protein sequence ID" value="RAK24294.1"/>
    <property type="molecule type" value="Genomic_DNA"/>
</dbReference>
<evidence type="ECO:0000256" key="15">
    <source>
        <dbReference type="ARBA" id="ARBA00023201"/>
    </source>
</evidence>
<sequence length="227" mass="24961">MNRESNGYTFLFATVMVVLVASALAFAATALKPDQEANIKKEKMQYILKSFGVAVERDASEEAYKKHIISEVVFDENGTEISKDAFTVDIAKEKGKFPIFNAEKDGKKFYVIPVRGMGLWDAIWGYVSVDENLKVDGIVFDHKAETPGLGGEITQDYFQKSFIGESVFDANGNLQGLKVVKGYSGKDNKADGEVDAISGATLTGNGVTEMLVRGLKPYEKYLKSNKK</sequence>
<evidence type="ECO:0000259" key="18">
    <source>
        <dbReference type="SMART" id="SM00900"/>
    </source>
</evidence>
<comment type="similarity">
    <text evidence="16">Belongs to the NqrC family.</text>
</comment>
<evidence type="ECO:0000256" key="12">
    <source>
        <dbReference type="ARBA" id="ARBA00023065"/>
    </source>
</evidence>
<comment type="subcellular location">
    <subcellularLocation>
        <location evidence="16">Cell membrane</location>
        <topology evidence="16">Single-pass membrane protein</topology>
    </subcellularLocation>
</comment>
<comment type="catalytic activity">
    <reaction evidence="16">
        <text>a ubiquinone + n Na(+)(in) + NADH + H(+) = a ubiquinol + n Na(+)(out) + NAD(+)</text>
        <dbReference type="Rhea" id="RHEA:47748"/>
        <dbReference type="Rhea" id="RHEA-COMP:9565"/>
        <dbReference type="Rhea" id="RHEA-COMP:9566"/>
        <dbReference type="ChEBI" id="CHEBI:15378"/>
        <dbReference type="ChEBI" id="CHEBI:16389"/>
        <dbReference type="ChEBI" id="CHEBI:17976"/>
        <dbReference type="ChEBI" id="CHEBI:29101"/>
        <dbReference type="ChEBI" id="CHEBI:57540"/>
        <dbReference type="ChEBI" id="CHEBI:57945"/>
        <dbReference type="EC" id="7.2.1.1"/>
    </reaction>
</comment>
<feature type="chain" id="PRO_5016283394" description="Na(+)-translocating NADH-quinone reductase subunit C" evidence="17">
    <location>
        <begin position="28"/>
        <end position="227"/>
    </location>
</feature>
<keyword evidence="3" id="KW-0997">Cell inner membrane</keyword>
<keyword evidence="6 16" id="KW-0288">FMN</keyword>
<evidence type="ECO:0000256" key="16">
    <source>
        <dbReference type="HAMAP-Rule" id="MF_00427"/>
    </source>
</evidence>
<dbReference type="RefSeq" id="WP_111566092.1">
    <property type="nucleotide sequence ID" value="NZ_QLMI01000002.1"/>
</dbReference>
<feature type="domain" description="FMN-binding" evidence="18">
    <location>
        <begin position="118"/>
        <end position="218"/>
    </location>
</feature>
<keyword evidence="4 16" id="KW-0597">Phosphoprotein</keyword>
<evidence type="ECO:0000256" key="10">
    <source>
        <dbReference type="ARBA" id="ARBA00023027"/>
    </source>
</evidence>
<dbReference type="InterPro" id="IPR010204">
    <property type="entry name" value="NqrC"/>
</dbReference>
<evidence type="ECO:0000313" key="20">
    <source>
        <dbReference type="Proteomes" id="UP000249620"/>
    </source>
</evidence>
<dbReference type="OrthoDB" id="9813828at2"/>
<keyword evidence="20" id="KW-1185">Reference proteome</keyword>
<keyword evidence="15 16" id="KW-0739">Sodium transport</keyword>
<dbReference type="InterPro" id="IPR007329">
    <property type="entry name" value="FMN-bd"/>
</dbReference>
<comment type="caution">
    <text evidence="19">The sequence shown here is derived from an EMBL/GenBank/DDBJ whole genome shotgun (WGS) entry which is preliminary data.</text>
</comment>
<dbReference type="PANTHER" id="PTHR37838:SF1">
    <property type="entry name" value="NA(+)-TRANSLOCATING NADH-QUINONE REDUCTASE SUBUNIT C"/>
    <property type="match status" value="1"/>
</dbReference>
<evidence type="ECO:0000256" key="8">
    <source>
        <dbReference type="ARBA" id="ARBA00022967"/>
    </source>
</evidence>
<keyword evidence="1 16" id="KW-0813">Transport</keyword>
<dbReference type="Pfam" id="PF04205">
    <property type="entry name" value="FMN_bind"/>
    <property type="match status" value="1"/>
</dbReference>
<keyword evidence="14 16" id="KW-0472">Membrane</keyword>
<proteinExistence type="inferred from homology"/>
<dbReference type="AlphaFoldDB" id="A0A327YTA2"/>
<reference evidence="19 20" key="1">
    <citation type="submission" date="2018-06" db="EMBL/GenBank/DDBJ databases">
        <title>Genomic Encyclopedia of Type Strains, Phase III (KMG-III): the genomes of soil and plant-associated and newly described type strains.</title>
        <authorList>
            <person name="Whitman W."/>
        </authorList>
    </citation>
    <scope>NUCLEOTIDE SEQUENCE [LARGE SCALE GENOMIC DNA]</scope>
    <source>
        <strain evidence="19 20">CGMCC 1.12398</strain>
    </source>
</reference>
<keyword evidence="17" id="KW-0732">Signal</keyword>
<keyword evidence="8 16" id="KW-1278">Translocase</keyword>
<gene>
    <name evidence="16" type="primary">nqrC</name>
    <name evidence="19" type="ORF">B0I03_102149</name>
</gene>
<comment type="caution">
    <text evidence="16">Lacks conserved residue(s) required for the propagation of feature annotation.</text>
</comment>
<protein>
    <recommendedName>
        <fullName evidence="16">Na(+)-translocating NADH-quinone reductase subunit C</fullName>
        <shortName evidence="16">Na(+)-NQR subunit C</shortName>
        <shortName evidence="16">Na(+)-translocating NQR subunit C</shortName>
        <ecNumber evidence="16">7.2.1.1</ecNumber>
    </recommendedName>
    <alternativeName>
        <fullName evidence="16">NQR complex subunit C</fullName>
    </alternativeName>
    <alternativeName>
        <fullName evidence="16">NQR-1 subunit C</fullName>
    </alternativeName>
</protein>
<comment type="cofactor">
    <cofactor evidence="16">
        <name>FMN</name>
        <dbReference type="ChEBI" id="CHEBI:58210"/>
    </cofactor>
</comment>
<evidence type="ECO:0000256" key="4">
    <source>
        <dbReference type="ARBA" id="ARBA00022553"/>
    </source>
</evidence>
<name>A0A327YTA2_9FLAO</name>
<keyword evidence="13 16" id="KW-0830">Ubiquinone</keyword>
<evidence type="ECO:0000256" key="3">
    <source>
        <dbReference type="ARBA" id="ARBA00022519"/>
    </source>
</evidence>
<evidence type="ECO:0000256" key="6">
    <source>
        <dbReference type="ARBA" id="ARBA00022643"/>
    </source>
</evidence>
<evidence type="ECO:0000256" key="13">
    <source>
        <dbReference type="ARBA" id="ARBA00023075"/>
    </source>
</evidence>
<evidence type="ECO:0000256" key="2">
    <source>
        <dbReference type="ARBA" id="ARBA00022475"/>
    </source>
</evidence>
<evidence type="ECO:0000256" key="17">
    <source>
        <dbReference type="SAM" id="SignalP"/>
    </source>
</evidence>
<feature type="modified residue" description="FMN phosphoryl threonine" evidence="16">
    <location>
        <position position="201"/>
    </location>
</feature>
<dbReference type="GO" id="GO:0016655">
    <property type="term" value="F:oxidoreductase activity, acting on NAD(P)H, quinone or similar compound as acceptor"/>
    <property type="evidence" value="ECO:0007669"/>
    <property type="project" value="UniProtKB-UniRule"/>
</dbReference>
<comment type="subunit">
    <text evidence="16">Composed of six subunits; NqrA, NqrB, NqrC, NqrD, NqrE and NqrF.</text>
</comment>
<evidence type="ECO:0000256" key="7">
    <source>
        <dbReference type="ARBA" id="ARBA00022692"/>
    </source>
</evidence>
<keyword evidence="12 16" id="KW-0406">Ion transport</keyword>
<keyword evidence="7 16" id="KW-0812">Transmembrane</keyword>
<evidence type="ECO:0000256" key="11">
    <source>
        <dbReference type="ARBA" id="ARBA00023053"/>
    </source>
</evidence>
<keyword evidence="10 16" id="KW-0520">NAD</keyword>
<feature type="signal peptide" evidence="17">
    <location>
        <begin position="1"/>
        <end position="27"/>
    </location>
</feature>
<comment type="function">
    <text evidence="16">NQR complex catalyzes the reduction of ubiquinone-1 to ubiquinol by two successive reactions, coupled with the transport of Na(+) ions from the cytoplasm to the periplasm. NqrA to NqrE are probably involved in the second step, the conversion of ubisemiquinone to ubiquinol.</text>
</comment>
<dbReference type="PANTHER" id="PTHR37838">
    <property type="entry name" value="NA(+)-TRANSLOCATING NADH-QUINONE REDUCTASE SUBUNIT C"/>
    <property type="match status" value="1"/>
</dbReference>
<evidence type="ECO:0000256" key="1">
    <source>
        <dbReference type="ARBA" id="ARBA00022448"/>
    </source>
</evidence>
<evidence type="ECO:0000313" key="19">
    <source>
        <dbReference type="EMBL" id="RAK24294.1"/>
    </source>
</evidence>
<keyword evidence="11 16" id="KW-0915">Sodium</keyword>
<evidence type="ECO:0000256" key="9">
    <source>
        <dbReference type="ARBA" id="ARBA00022989"/>
    </source>
</evidence>
<dbReference type="GO" id="GO:0010181">
    <property type="term" value="F:FMN binding"/>
    <property type="evidence" value="ECO:0007669"/>
    <property type="project" value="UniProtKB-UniRule"/>
</dbReference>
<dbReference type="GO" id="GO:0006814">
    <property type="term" value="P:sodium ion transport"/>
    <property type="evidence" value="ECO:0007669"/>
    <property type="project" value="UniProtKB-UniRule"/>
</dbReference>
<organism evidence="19 20">
    <name type="scientific">Flavobacterium aquaticum</name>
    <dbReference type="NCBI Taxonomy" id="1236486"/>
    <lineage>
        <taxon>Bacteria</taxon>
        <taxon>Pseudomonadati</taxon>
        <taxon>Bacteroidota</taxon>
        <taxon>Flavobacteriia</taxon>
        <taxon>Flavobacteriales</taxon>
        <taxon>Flavobacteriaceae</taxon>
        <taxon>Flavobacterium</taxon>
    </lineage>
</organism>
<keyword evidence="9 16" id="KW-1133">Transmembrane helix</keyword>
<dbReference type="HAMAP" id="MF_00427">
    <property type="entry name" value="NqrC"/>
    <property type="match status" value="1"/>
</dbReference>
<dbReference type="NCBIfam" id="TIGR01938">
    <property type="entry name" value="nqrC"/>
    <property type="match status" value="1"/>
</dbReference>
<dbReference type="GO" id="GO:0005886">
    <property type="term" value="C:plasma membrane"/>
    <property type="evidence" value="ECO:0007669"/>
    <property type="project" value="UniProtKB-SubCell"/>
</dbReference>
<accession>A0A327YTA2</accession>
<keyword evidence="5 16" id="KW-0285">Flavoprotein</keyword>
<evidence type="ECO:0000256" key="5">
    <source>
        <dbReference type="ARBA" id="ARBA00022630"/>
    </source>
</evidence>
<dbReference type="Proteomes" id="UP000249620">
    <property type="component" value="Unassembled WGS sequence"/>
</dbReference>
<dbReference type="SMART" id="SM00900">
    <property type="entry name" value="FMN_bind"/>
    <property type="match status" value="1"/>
</dbReference>
<dbReference type="EC" id="7.2.1.1" evidence="16"/>
<keyword evidence="2 16" id="KW-1003">Cell membrane</keyword>
<evidence type="ECO:0000256" key="14">
    <source>
        <dbReference type="ARBA" id="ARBA00023136"/>
    </source>
</evidence>